<comment type="similarity">
    <text evidence="6">Belongs to the DEAD box helicase family.</text>
</comment>
<dbReference type="PROSITE" id="PS51192">
    <property type="entry name" value="HELICASE_ATP_BIND_1"/>
    <property type="match status" value="1"/>
</dbReference>
<dbReference type="EC" id="3.6.4.13" evidence="7"/>
<evidence type="ECO:0000256" key="2">
    <source>
        <dbReference type="ARBA" id="ARBA00022801"/>
    </source>
</evidence>
<dbReference type="GO" id="GO:0005524">
    <property type="term" value="F:ATP binding"/>
    <property type="evidence" value="ECO:0007669"/>
    <property type="project" value="UniProtKB-UniRule"/>
</dbReference>
<dbReference type="PANTHER" id="PTHR24031">
    <property type="entry name" value="RNA HELICASE"/>
    <property type="match status" value="1"/>
</dbReference>
<dbReference type="GO" id="GO:0016887">
    <property type="term" value="F:ATP hydrolysis activity"/>
    <property type="evidence" value="ECO:0007669"/>
    <property type="project" value="RHEA"/>
</dbReference>
<dbReference type="AlphaFoldDB" id="A0A1J1HC57"/>
<dbReference type="InterPro" id="IPR011545">
    <property type="entry name" value="DEAD/DEAH_box_helicase_dom"/>
</dbReference>
<keyword evidence="2 6" id="KW-0378">Hydrolase</keyword>
<dbReference type="GeneID" id="39734439"/>
<evidence type="ECO:0000256" key="6">
    <source>
        <dbReference type="RuleBase" id="RU000492"/>
    </source>
</evidence>
<dbReference type="SMART" id="SM00490">
    <property type="entry name" value="HELICc"/>
    <property type="match status" value="1"/>
</dbReference>
<dbReference type="SUPFAM" id="SSF52540">
    <property type="entry name" value="P-loop containing nucleoside triphosphate hydrolases"/>
    <property type="match status" value="2"/>
</dbReference>
<organism evidence="10 11">
    <name type="scientific">Plasmodium relictum</name>
    <dbReference type="NCBI Taxonomy" id="85471"/>
    <lineage>
        <taxon>Eukaryota</taxon>
        <taxon>Sar</taxon>
        <taxon>Alveolata</taxon>
        <taxon>Apicomplexa</taxon>
        <taxon>Aconoidasida</taxon>
        <taxon>Haemosporida</taxon>
        <taxon>Plasmodiidae</taxon>
        <taxon>Plasmodium</taxon>
        <taxon>Plasmodium (Haemamoeba)</taxon>
    </lineage>
</organism>
<sequence>MVRSKSHEKTFLTKKKKMIKKKKYLNSFIKKRSIKKYNRNSKIDRKNKKANDIDILGLLENNTNEVEDSEKLLIKNKKGKEKKKKNNKNDFDVNESLKNNTYITENKEKLLDDKEKKKGLSEFSKNNDILELTKEREHLKIKDENIFDGKFSDLKNVLSESLISNLEKNNFIKTTKIQKMSIPLIFKENDVFLKSMTGSGKTLCYAIPSVQKILNMKEEIKITREMGIFILVLSPTRELAVQINNLFFNLTKSYPYIVVSCITGGEKKKSEKNRLRKGISILTCTPGRLLDHLEHTKSLKLTYLKTVILDEADKIIFLGTQDKIKLIYDLIKKLKIEEVNKIKEKNKYITNNFQMIFISATLNHAIKSLANYCLTNNTTWIEKKNIPTNFVINNDIENSNYELPEQLKQYCILIDLKQKFLCLLYMLLDCIQKKKKPVVFLSNHHSVEYFQILLKNLYWPTDVNKKYIEVNKRLSEGITPVLEKEDEKLLKKHLEHNFLNSCKEKKNNLVLSYKNINIEDINEDEDQQLYNINADKHKRIYLFQNVNIYILHGNLSKEDRLGNFTDFSKNQNSILLCTDIVSRGVNFNSLNVVIQYDAPQMLEEYIHKVGRTARLNNEGSSYLFLLNSEKEFLNVLKKKNIQLKILNGNTLINQFKNVYIPSFLKTVGKDILNFLQNHFQSIVKSDKLLIEKSTSAYLCSITSYYSISKDIRDIFNAKNLHLGHLAFTFLLDQTPKEISKYKKQQNYLNIKKQTNLNKKEKKLLKSKKMQKYSKQNGTFPRQKMKTFKKNI</sequence>
<comment type="catalytic activity">
    <reaction evidence="7">
        <text>ATP + H2O = ADP + phosphate + H(+)</text>
        <dbReference type="Rhea" id="RHEA:13065"/>
        <dbReference type="ChEBI" id="CHEBI:15377"/>
        <dbReference type="ChEBI" id="CHEBI:15378"/>
        <dbReference type="ChEBI" id="CHEBI:30616"/>
        <dbReference type="ChEBI" id="CHEBI:43474"/>
        <dbReference type="ChEBI" id="CHEBI:456216"/>
        <dbReference type="EC" id="3.6.4.13"/>
    </reaction>
</comment>
<evidence type="ECO:0000256" key="5">
    <source>
        <dbReference type="ARBA" id="ARBA00022884"/>
    </source>
</evidence>
<reference evidence="10 11" key="1">
    <citation type="submission" date="2015-04" db="EMBL/GenBank/DDBJ databases">
        <authorList>
            <consortium name="Pathogen Informatics"/>
        </authorList>
    </citation>
    <scope>NUCLEOTIDE SEQUENCE [LARGE SCALE GENOMIC DNA]</scope>
    <source>
        <strain evidence="10 11">SGS1</strain>
    </source>
</reference>
<evidence type="ECO:0000256" key="1">
    <source>
        <dbReference type="ARBA" id="ARBA00022741"/>
    </source>
</evidence>
<dbReference type="InterPro" id="IPR001650">
    <property type="entry name" value="Helicase_C-like"/>
</dbReference>
<feature type="domain" description="Helicase ATP-binding" evidence="8">
    <location>
        <begin position="182"/>
        <end position="380"/>
    </location>
</feature>
<evidence type="ECO:0000256" key="7">
    <source>
        <dbReference type="RuleBase" id="RU365068"/>
    </source>
</evidence>
<dbReference type="OrthoDB" id="422663at2759"/>
<dbReference type="Pfam" id="PF13959">
    <property type="entry name" value="CTE_SPB4"/>
    <property type="match status" value="1"/>
</dbReference>
<proteinExistence type="inferred from homology"/>
<keyword evidence="5 7" id="KW-0694">RNA-binding</keyword>
<dbReference type="PROSITE" id="PS00039">
    <property type="entry name" value="DEAD_ATP_HELICASE"/>
    <property type="match status" value="1"/>
</dbReference>
<dbReference type="GO" id="GO:0003723">
    <property type="term" value="F:RNA binding"/>
    <property type="evidence" value="ECO:0007669"/>
    <property type="project" value="UniProtKB-UniRule"/>
</dbReference>
<gene>
    <name evidence="10" type="ORF">PRELSG_0202100</name>
</gene>
<dbReference type="PROSITE" id="PS51194">
    <property type="entry name" value="HELICASE_CTER"/>
    <property type="match status" value="1"/>
</dbReference>
<dbReference type="SMART" id="SM00487">
    <property type="entry name" value="DEXDc"/>
    <property type="match status" value="1"/>
</dbReference>
<comment type="domain">
    <text evidence="7">The Q motif is unique to and characteristic of the DEAD box family of RNA helicases and controls ATP binding and hydrolysis.</text>
</comment>
<evidence type="ECO:0000313" key="10">
    <source>
        <dbReference type="EMBL" id="CRH02995.1"/>
    </source>
</evidence>
<comment type="function">
    <text evidence="7">RNA helicase.</text>
</comment>
<dbReference type="CDD" id="cd18787">
    <property type="entry name" value="SF2_C_DEAD"/>
    <property type="match status" value="1"/>
</dbReference>
<dbReference type="InterPro" id="IPR027417">
    <property type="entry name" value="P-loop_NTPase"/>
</dbReference>
<evidence type="ECO:0000313" key="11">
    <source>
        <dbReference type="Proteomes" id="UP000220158"/>
    </source>
</evidence>
<dbReference type="VEuPathDB" id="PlasmoDB:PRELSG_0202100"/>
<evidence type="ECO:0000256" key="4">
    <source>
        <dbReference type="ARBA" id="ARBA00022840"/>
    </source>
</evidence>
<dbReference type="InterPro" id="IPR014001">
    <property type="entry name" value="Helicase_ATP-bd"/>
</dbReference>
<evidence type="ECO:0000256" key="3">
    <source>
        <dbReference type="ARBA" id="ARBA00022806"/>
    </source>
</evidence>
<keyword evidence="11" id="KW-1185">Reference proteome</keyword>
<dbReference type="OMA" id="AVHIKAD"/>
<dbReference type="Pfam" id="PF00270">
    <property type="entry name" value="DEAD"/>
    <property type="match status" value="1"/>
</dbReference>
<dbReference type="Proteomes" id="UP000220158">
    <property type="component" value="Chromosome 2"/>
</dbReference>
<keyword evidence="1 6" id="KW-0547">Nucleotide-binding</keyword>
<evidence type="ECO:0000259" key="9">
    <source>
        <dbReference type="PROSITE" id="PS51194"/>
    </source>
</evidence>
<dbReference type="KEGG" id="prel:PRELSG_0202100"/>
<dbReference type="Gene3D" id="3.40.50.300">
    <property type="entry name" value="P-loop containing nucleotide triphosphate hydrolases"/>
    <property type="match status" value="2"/>
</dbReference>
<dbReference type="EMBL" id="LN835297">
    <property type="protein sequence ID" value="CRH02995.1"/>
    <property type="molecule type" value="Genomic_DNA"/>
</dbReference>
<keyword evidence="4 6" id="KW-0067">ATP-binding</keyword>
<accession>A0A1J1HC57</accession>
<protein>
    <recommendedName>
        <fullName evidence="7">ATP-dependent RNA helicase</fullName>
        <ecNumber evidence="7">3.6.4.13</ecNumber>
    </recommendedName>
</protein>
<feature type="domain" description="Helicase C-terminal" evidence="9">
    <location>
        <begin position="494"/>
        <end position="659"/>
    </location>
</feature>
<keyword evidence="3 6" id="KW-0347">Helicase</keyword>
<name>A0A1J1HC57_PLARL</name>
<dbReference type="Pfam" id="PF00271">
    <property type="entry name" value="Helicase_C"/>
    <property type="match status" value="1"/>
</dbReference>
<dbReference type="InterPro" id="IPR025313">
    <property type="entry name" value="SPB4-like_CTE"/>
</dbReference>
<evidence type="ECO:0000259" key="8">
    <source>
        <dbReference type="PROSITE" id="PS51192"/>
    </source>
</evidence>
<dbReference type="GO" id="GO:0003724">
    <property type="term" value="F:RNA helicase activity"/>
    <property type="evidence" value="ECO:0007669"/>
    <property type="project" value="UniProtKB-EC"/>
</dbReference>
<dbReference type="InterPro" id="IPR000629">
    <property type="entry name" value="RNA-helicase_DEAD-box_CS"/>
</dbReference>
<dbReference type="RefSeq" id="XP_028535482.1">
    <property type="nucleotide sequence ID" value="XM_028679799.1"/>
</dbReference>
<dbReference type="SMART" id="SM01178">
    <property type="entry name" value="DUF4217"/>
    <property type="match status" value="1"/>
</dbReference>